<dbReference type="AlphaFoldDB" id="A0A7X1B9R1"/>
<gene>
    <name evidence="7" type="primary">rmuC</name>
    <name evidence="7" type="ORF">H5P27_13195</name>
</gene>
<evidence type="ECO:0000313" key="8">
    <source>
        <dbReference type="Proteomes" id="UP000526501"/>
    </source>
</evidence>
<keyword evidence="4" id="KW-0233">DNA recombination</keyword>
<keyword evidence="6" id="KW-1133">Transmembrane helix</keyword>
<name>A0A7X1B9R1_9BACT</name>
<evidence type="ECO:0000256" key="3">
    <source>
        <dbReference type="ARBA" id="ARBA00023054"/>
    </source>
</evidence>
<evidence type="ECO:0000313" key="7">
    <source>
        <dbReference type="EMBL" id="MBC2607003.1"/>
    </source>
</evidence>
<dbReference type="GO" id="GO:0006310">
    <property type="term" value="P:DNA recombination"/>
    <property type="evidence" value="ECO:0007669"/>
    <property type="project" value="UniProtKB-KW"/>
</dbReference>
<dbReference type="InterPro" id="IPR003798">
    <property type="entry name" value="DNA_recombination_RmuC"/>
</dbReference>
<evidence type="ECO:0000256" key="2">
    <source>
        <dbReference type="ARBA" id="ARBA00009840"/>
    </source>
</evidence>
<evidence type="ECO:0000256" key="4">
    <source>
        <dbReference type="ARBA" id="ARBA00023172"/>
    </source>
</evidence>
<sequence>MREWDWLAALAGGVVFVWAISYFRIRSLKKSALVRSAELENKLADLEKDNAVWQERCRNAETLSDGTRGELSEARKQNAELDRQLAASRQAARDMELRVEEQKRELAELQKKLTAEFEALATRVLDANSQKFVASNKESLDKLLLPLAEKLTDFRSRVETTHDQSVKDRAELVAQLKLLGEANQQMSEEARNLTTALKGQSKTQGNWGEFILESVLEKSGLAQGREFQTQASFVGEDGRRKQPDVLIHLPDGKHLVVDAKVSLVAYERWVNEEDPQQRVTALKEHIQSLKQHVTELGKKRYDTLYQIQSPDFALMFVPIEPAFALAVQEDPSLFDFAFGQNVVIVTPTTLLATLRTVANIWRQEKQTRNAIEIAERGGALYDKFVGFFEDMKKVGEQIGRSQLAYDSAMSKLSEGRGNLVQQIERLKELGAKAKKGLPEETVELAFEDSQLEASD</sequence>
<reference evidence="7 8" key="1">
    <citation type="submission" date="2020-07" db="EMBL/GenBank/DDBJ databases">
        <authorList>
            <person name="Feng X."/>
        </authorList>
    </citation>
    <scope>NUCLEOTIDE SEQUENCE [LARGE SCALE GENOMIC DNA]</scope>
    <source>
        <strain evidence="7 8">JCM23202</strain>
    </source>
</reference>
<comment type="function">
    <text evidence="1">Involved in DNA recombination.</text>
</comment>
<feature type="coiled-coil region" evidence="5">
    <location>
        <begin position="29"/>
        <end position="119"/>
    </location>
</feature>
<keyword evidence="6" id="KW-0472">Membrane</keyword>
<dbReference type="EMBL" id="JACHVC010000012">
    <property type="protein sequence ID" value="MBC2607003.1"/>
    <property type="molecule type" value="Genomic_DNA"/>
</dbReference>
<keyword evidence="6" id="KW-0812">Transmembrane</keyword>
<dbReference type="Proteomes" id="UP000526501">
    <property type="component" value="Unassembled WGS sequence"/>
</dbReference>
<feature type="transmembrane region" description="Helical" evidence="6">
    <location>
        <begin position="6"/>
        <end position="25"/>
    </location>
</feature>
<dbReference type="Pfam" id="PF02646">
    <property type="entry name" value="RmuC"/>
    <property type="match status" value="1"/>
</dbReference>
<dbReference type="PANTHER" id="PTHR30563">
    <property type="entry name" value="DNA RECOMBINATION PROTEIN RMUC"/>
    <property type="match status" value="1"/>
</dbReference>
<keyword evidence="3 5" id="KW-0175">Coiled coil</keyword>
<proteinExistence type="inferred from homology"/>
<evidence type="ECO:0000256" key="1">
    <source>
        <dbReference type="ARBA" id="ARBA00003416"/>
    </source>
</evidence>
<dbReference type="RefSeq" id="WP_185660868.1">
    <property type="nucleotide sequence ID" value="NZ_CAWPOO010000012.1"/>
</dbReference>
<protein>
    <submittedName>
        <fullName evidence="7">DNA recombination protein RmuC</fullName>
    </submittedName>
</protein>
<organism evidence="7 8">
    <name type="scientific">Pelagicoccus albus</name>
    <dbReference type="NCBI Taxonomy" id="415222"/>
    <lineage>
        <taxon>Bacteria</taxon>
        <taxon>Pseudomonadati</taxon>
        <taxon>Verrucomicrobiota</taxon>
        <taxon>Opitutia</taxon>
        <taxon>Puniceicoccales</taxon>
        <taxon>Pelagicoccaceae</taxon>
        <taxon>Pelagicoccus</taxon>
    </lineage>
</organism>
<comment type="similarity">
    <text evidence="2">Belongs to the RmuC family.</text>
</comment>
<evidence type="ECO:0000256" key="5">
    <source>
        <dbReference type="SAM" id="Coils"/>
    </source>
</evidence>
<evidence type="ECO:0000256" key="6">
    <source>
        <dbReference type="SAM" id="Phobius"/>
    </source>
</evidence>
<accession>A0A7X1B9R1</accession>
<dbReference type="PANTHER" id="PTHR30563:SF0">
    <property type="entry name" value="DNA RECOMBINATION PROTEIN RMUC"/>
    <property type="match status" value="1"/>
</dbReference>
<comment type="caution">
    <text evidence="7">The sequence shown here is derived from an EMBL/GenBank/DDBJ whole genome shotgun (WGS) entry which is preliminary data.</text>
</comment>
<keyword evidence="8" id="KW-1185">Reference proteome</keyword>